<name>A0A7K1SGH9_9BACT</name>
<keyword evidence="2" id="KW-1185">Reference proteome</keyword>
<organism evidence="1 2">
    <name type="scientific">Spirosoma arboris</name>
    <dbReference type="NCBI Taxonomy" id="2682092"/>
    <lineage>
        <taxon>Bacteria</taxon>
        <taxon>Pseudomonadati</taxon>
        <taxon>Bacteroidota</taxon>
        <taxon>Cytophagia</taxon>
        <taxon>Cytophagales</taxon>
        <taxon>Cytophagaceae</taxon>
        <taxon>Spirosoma</taxon>
    </lineage>
</organism>
<accession>A0A7K1SGH9</accession>
<dbReference type="EMBL" id="WPIN01000008">
    <property type="protein sequence ID" value="MVM32853.1"/>
    <property type="molecule type" value="Genomic_DNA"/>
</dbReference>
<gene>
    <name evidence="1" type="ORF">GO755_22630</name>
</gene>
<sequence length="279" mass="30516">MISQSNTQVLPPVLPIPPESITQVIPPVIPAPVSSGDEAAQMPSSSGPIPGSIGTTQAEVIPVIPDAGNTQVNPVIQGNLAGLPPIEPEGNTEGTVSKSYKIPVWVIPTMERVITEINKVLPFGTPPVSMHSYGVDTLTRHEEFRKAAQQSHYFKECYGVASAQLQQAQRELAELNANLANQPVPTGQQSVLPQVTPPVIPPAEQSWRVRYEQVNSELQKALEAHALEKRAAQPVYALVKVLPDLLEQLYQEASSDSWRTPQYYQQFFQELLAPYLDSE</sequence>
<reference evidence="1 2" key="1">
    <citation type="submission" date="2019-12" db="EMBL/GenBank/DDBJ databases">
        <title>Spirosoma sp. HMF4905 genome sequencing and assembly.</title>
        <authorList>
            <person name="Kang H."/>
            <person name="Cha I."/>
            <person name="Kim H."/>
            <person name="Joh K."/>
        </authorList>
    </citation>
    <scope>NUCLEOTIDE SEQUENCE [LARGE SCALE GENOMIC DNA]</scope>
    <source>
        <strain evidence="1 2">HMF4905</strain>
    </source>
</reference>
<evidence type="ECO:0000313" key="1">
    <source>
        <dbReference type="EMBL" id="MVM32853.1"/>
    </source>
</evidence>
<evidence type="ECO:0000313" key="2">
    <source>
        <dbReference type="Proteomes" id="UP000436006"/>
    </source>
</evidence>
<proteinExistence type="predicted"/>
<comment type="caution">
    <text evidence="1">The sequence shown here is derived from an EMBL/GenBank/DDBJ whole genome shotgun (WGS) entry which is preliminary data.</text>
</comment>
<dbReference type="RefSeq" id="WP_157587556.1">
    <property type="nucleotide sequence ID" value="NZ_WPIN01000008.1"/>
</dbReference>
<dbReference type="AlphaFoldDB" id="A0A7K1SGH9"/>
<protein>
    <submittedName>
        <fullName evidence="1">Uncharacterized protein</fullName>
    </submittedName>
</protein>
<dbReference type="Proteomes" id="UP000436006">
    <property type="component" value="Unassembled WGS sequence"/>
</dbReference>